<evidence type="ECO:0000313" key="2">
    <source>
        <dbReference type="EMBL" id="KIJ32623.1"/>
    </source>
</evidence>
<evidence type="ECO:0000256" key="1">
    <source>
        <dbReference type="SAM" id="Phobius"/>
    </source>
</evidence>
<feature type="transmembrane region" description="Helical" evidence="1">
    <location>
        <begin position="103"/>
        <end position="124"/>
    </location>
</feature>
<dbReference type="OrthoDB" id="7464992at2759"/>
<feature type="transmembrane region" description="Helical" evidence="1">
    <location>
        <begin position="47"/>
        <end position="68"/>
    </location>
</feature>
<dbReference type="HOGENOM" id="CLU_1166471_0_0_1"/>
<accession>A0A0C9TQZ9</accession>
<keyword evidence="3" id="KW-1185">Reference proteome</keyword>
<name>A0A0C9TQZ9_SPHS4</name>
<keyword evidence="1" id="KW-0812">Transmembrane</keyword>
<keyword evidence="1" id="KW-1133">Transmembrane helix</keyword>
<protein>
    <submittedName>
        <fullName evidence="2">Uncharacterized protein</fullName>
    </submittedName>
</protein>
<sequence>MRTKNEMGRAVYGMKTSTATMAYRREFHTSRLNQEWRFLLASLKSTLVFGSLQTVARIALTLLPIALIKKHMKSKWLRKLDQYPQKAKALGISRSGLAKRIQFYGRIALGLLLIPLALVMLGSVERTPITGMIRFNVISPDEEEGITRESMGSKWYQANYNLLTTSFGTPKFIPATDWRYAWAERIIRCLENVVPLLQHGDILREAWLSRGHNDPPLPSPPDYPLQPRPQVSQRLDYF</sequence>
<organism evidence="2 3">
    <name type="scientific">Sphaerobolus stellatus (strain SS14)</name>
    <dbReference type="NCBI Taxonomy" id="990650"/>
    <lineage>
        <taxon>Eukaryota</taxon>
        <taxon>Fungi</taxon>
        <taxon>Dikarya</taxon>
        <taxon>Basidiomycota</taxon>
        <taxon>Agaricomycotina</taxon>
        <taxon>Agaricomycetes</taxon>
        <taxon>Phallomycetidae</taxon>
        <taxon>Geastrales</taxon>
        <taxon>Sphaerobolaceae</taxon>
        <taxon>Sphaerobolus</taxon>
    </lineage>
</organism>
<keyword evidence="1" id="KW-0472">Membrane</keyword>
<dbReference type="EMBL" id="KN837224">
    <property type="protein sequence ID" value="KIJ32623.1"/>
    <property type="molecule type" value="Genomic_DNA"/>
</dbReference>
<proteinExistence type="predicted"/>
<reference evidence="2 3" key="1">
    <citation type="submission" date="2014-06" db="EMBL/GenBank/DDBJ databases">
        <title>Evolutionary Origins and Diversification of the Mycorrhizal Mutualists.</title>
        <authorList>
            <consortium name="DOE Joint Genome Institute"/>
            <consortium name="Mycorrhizal Genomics Consortium"/>
            <person name="Kohler A."/>
            <person name="Kuo A."/>
            <person name="Nagy L.G."/>
            <person name="Floudas D."/>
            <person name="Copeland A."/>
            <person name="Barry K.W."/>
            <person name="Cichocki N."/>
            <person name="Veneault-Fourrey C."/>
            <person name="LaButti K."/>
            <person name="Lindquist E.A."/>
            <person name="Lipzen A."/>
            <person name="Lundell T."/>
            <person name="Morin E."/>
            <person name="Murat C."/>
            <person name="Riley R."/>
            <person name="Ohm R."/>
            <person name="Sun H."/>
            <person name="Tunlid A."/>
            <person name="Henrissat B."/>
            <person name="Grigoriev I.V."/>
            <person name="Hibbett D.S."/>
            <person name="Martin F."/>
        </authorList>
    </citation>
    <scope>NUCLEOTIDE SEQUENCE [LARGE SCALE GENOMIC DNA]</scope>
    <source>
        <strain evidence="2 3">SS14</strain>
    </source>
</reference>
<dbReference type="Proteomes" id="UP000054279">
    <property type="component" value="Unassembled WGS sequence"/>
</dbReference>
<dbReference type="AlphaFoldDB" id="A0A0C9TQZ9"/>
<gene>
    <name evidence="2" type="ORF">M422DRAFT_265508</name>
</gene>
<evidence type="ECO:0000313" key="3">
    <source>
        <dbReference type="Proteomes" id="UP000054279"/>
    </source>
</evidence>